<evidence type="ECO:0000256" key="2">
    <source>
        <dbReference type="ARBA" id="ARBA00022737"/>
    </source>
</evidence>
<evidence type="ECO:0000313" key="6">
    <source>
        <dbReference type="Proteomes" id="UP000750711"/>
    </source>
</evidence>
<evidence type="ECO:0000313" key="5">
    <source>
        <dbReference type="EMBL" id="KAH0548588.1"/>
    </source>
</evidence>
<comment type="caution">
    <text evidence="5">The sequence shown here is derived from an EMBL/GenBank/DDBJ whole genome shotgun (WGS) entry which is preliminary data.</text>
</comment>
<dbReference type="AlphaFoldDB" id="A0A9P8I5K5"/>
<reference evidence="5" key="1">
    <citation type="submission" date="2021-03" db="EMBL/GenBank/DDBJ databases">
        <title>Comparative genomics and phylogenomic investigation of the class Geoglossomycetes provide insights into ecological specialization and systematics.</title>
        <authorList>
            <person name="Melie T."/>
            <person name="Pirro S."/>
            <person name="Miller A.N."/>
            <person name="Quandt A."/>
        </authorList>
    </citation>
    <scope>NUCLEOTIDE SEQUENCE</scope>
    <source>
        <strain evidence="5">CAQ_001_2017</strain>
    </source>
</reference>
<dbReference type="SUPFAM" id="SSF50978">
    <property type="entry name" value="WD40 repeat-like"/>
    <property type="match status" value="1"/>
</dbReference>
<dbReference type="SMART" id="SM00320">
    <property type="entry name" value="WD40"/>
    <property type="match status" value="1"/>
</dbReference>
<dbReference type="PANTHER" id="PTHR14221">
    <property type="entry name" value="WD REPEAT DOMAIN 44"/>
    <property type="match status" value="1"/>
</dbReference>
<proteinExistence type="predicted"/>
<dbReference type="PANTHER" id="PTHR14221:SF0">
    <property type="entry name" value="WD REPEAT-CONTAINING PROTEIN 44"/>
    <property type="match status" value="1"/>
</dbReference>
<evidence type="ECO:0000256" key="1">
    <source>
        <dbReference type="ARBA" id="ARBA00022574"/>
    </source>
</evidence>
<evidence type="ECO:0000256" key="3">
    <source>
        <dbReference type="PROSITE-ProRule" id="PRU00221"/>
    </source>
</evidence>
<dbReference type="EMBL" id="JAGHQM010002510">
    <property type="protein sequence ID" value="KAH0548588.1"/>
    <property type="molecule type" value="Genomic_DNA"/>
</dbReference>
<keyword evidence="2" id="KW-0677">Repeat</keyword>
<dbReference type="InterPro" id="IPR040324">
    <property type="entry name" value="WDR44/Dgr2"/>
</dbReference>
<dbReference type="InterPro" id="IPR015943">
    <property type="entry name" value="WD40/YVTN_repeat-like_dom_sf"/>
</dbReference>
<name>A0A9P8I5K5_9PEZI</name>
<keyword evidence="6" id="KW-1185">Reference proteome</keyword>
<feature type="region of interest" description="Disordered" evidence="4">
    <location>
        <begin position="1"/>
        <end position="56"/>
    </location>
</feature>
<keyword evidence="1 3" id="KW-0853">WD repeat</keyword>
<accession>A0A9P8I5K5</accession>
<evidence type="ECO:0000256" key="4">
    <source>
        <dbReference type="SAM" id="MobiDB-lite"/>
    </source>
</evidence>
<dbReference type="InterPro" id="IPR036322">
    <property type="entry name" value="WD40_repeat_dom_sf"/>
</dbReference>
<feature type="repeat" description="WD" evidence="3">
    <location>
        <begin position="272"/>
        <end position="313"/>
    </location>
</feature>
<sequence length="377" mass="41310">MAETVAKIKSTDRQKGGGLSRGPSTGSASPAVDEDDSGDGGETPVPSAEGSLRHSTFRIPLAIVDVDGNGQQDRLWLPQVERPHRASWDGTRRSERMGQLHRVLRRDPSCANPLQTHHHHAQSEDMIGQKLHAGDGPSYDDGSSLVAANIDASSGVRRPLDQIRAETPGAGKERKKGVSFLSRFIGGKKKDPSSDFDEDESELGDRRAEGLDAHIFSQPIGYTPQFPPPPKYIKVRSHNKRVREFDRVFLAQELFRQAMFREGGRPSNVDPSKGAMDAIWAMEFSKDGRYLAAGGQDKIVRVWAVISTSDEREALEKEGEFSSIDSSGYGVRLKAPVFRGKTIRDYQGHAGDVLDLSWSKASLAAEVGGEGKRNSFY</sequence>
<dbReference type="PROSITE" id="PS50082">
    <property type="entry name" value="WD_REPEATS_2"/>
    <property type="match status" value="1"/>
</dbReference>
<organism evidence="5 6">
    <name type="scientific">Trichoglossum hirsutum</name>
    <dbReference type="NCBI Taxonomy" id="265104"/>
    <lineage>
        <taxon>Eukaryota</taxon>
        <taxon>Fungi</taxon>
        <taxon>Dikarya</taxon>
        <taxon>Ascomycota</taxon>
        <taxon>Pezizomycotina</taxon>
        <taxon>Geoglossomycetes</taxon>
        <taxon>Geoglossales</taxon>
        <taxon>Geoglossaceae</taxon>
        <taxon>Trichoglossum</taxon>
    </lineage>
</organism>
<gene>
    <name evidence="5" type="ORF">GP486_007869</name>
</gene>
<dbReference type="Gene3D" id="2.130.10.10">
    <property type="entry name" value="YVTN repeat-like/Quinoprotein amine dehydrogenase"/>
    <property type="match status" value="1"/>
</dbReference>
<dbReference type="PROSITE" id="PS50294">
    <property type="entry name" value="WD_REPEATS_REGION"/>
    <property type="match status" value="1"/>
</dbReference>
<dbReference type="Pfam" id="PF00400">
    <property type="entry name" value="WD40"/>
    <property type="match status" value="1"/>
</dbReference>
<dbReference type="Proteomes" id="UP000750711">
    <property type="component" value="Unassembled WGS sequence"/>
</dbReference>
<dbReference type="InterPro" id="IPR001680">
    <property type="entry name" value="WD40_rpt"/>
</dbReference>
<protein>
    <submittedName>
        <fullName evidence="5">Uncharacterized protein</fullName>
    </submittedName>
</protein>